<gene>
    <name evidence="3" type="ORF">BAA01_01635</name>
</gene>
<dbReference type="Proteomes" id="UP000196475">
    <property type="component" value="Unassembled WGS sequence"/>
</dbReference>
<protein>
    <recommendedName>
        <fullName evidence="2">G5 domain-containing protein</fullName>
    </recommendedName>
</protein>
<name>A0A1Y3PG04_9BACI</name>
<feature type="domain" description="G5" evidence="2">
    <location>
        <begin position="147"/>
        <end position="226"/>
    </location>
</feature>
<dbReference type="InterPro" id="IPR011098">
    <property type="entry name" value="G5_dom"/>
</dbReference>
<evidence type="ECO:0000313" key="3">
    <source>
        <dbReference type="EMBL" id="OUM86074.1"/>
    </source>
</evidence>
<dbReference type="EMBL" id="LZRT01000094">
    <property type="protein sequence ID" value="OUM86074.1"/>
    <property type="molecule type" value="Genomic_DNA"/>
</dbReference>
<reference evidence="4" key="1">
    <citation type="submission" date="2016-06" db="EMBL/GenBank/DDBJ databases">
        <authorList>
            <person name="Nascimento L."/>
            <person name="Pereira R.V."/>
            <person name="Martins L.F."/>
            <person name="Quaggio R.B."/>
            <person name="Silva A.M."/>
            <person name="Setubal J.C."/>
        </authorList>
    </citation>
    <scope>NUCLEOTIDE SEQUENCE [LARGE SCALE GENOMIC DNA]</scope>
</reference>
<dbReference type="Gene3D" id="2.20.230.10">
    <property type="entry name" value="Resuscitation-promoting factor rpfb"/>
    <property type="match status" value="1"/>
</dbReference>
<dbReference type="InterPro" id="IPR007137">
    <property type="entry name" value="DUF348"/>
</dbReference>
<keyword evidence="1" id="KW-0732">Signal</keyword>
<dbReference type="PANTHER" id="PTHR39160">
    <property type="entry name" value="CELL WALL-BINDING PROTEIN YOCH"/>
    <property type="match status" value="1"/>
</dbReference>
<dbReference type="Pfam" id="PF06725">
    <property type="entry name" value="3D"/>
    <property type="match status" value="1"/>
</dbReference>
<dbReference type="CDD" id="cd22786">
    <property type="entry name" value="DPBB_YuiC-like"/>
    <property type="match status" value="1"/>
</dbReference>
<dbReference type="GO" id="GO:0009254">
    <property type="term" value="P:peptidoglycan turnover"/>
    <property type="evidence" value="ECO:0007669"/>
    <property type="project" value="InterPro"/>
</dbReference>
<dbReference type="InterPro" id="IPR036908">
    <property type="entry name" value="RlpA-like_sf"/>
</dbReference>
<dbReference type="InterPro" id="IPR010611">
    <property type="entry name" value="3D_dom"/>
</dbReference>
<evidence type="ECO:0000256" key="1">
    <source>
        <dbReference type="ARBA" id="ARBA00022729"/>
    </source>
</evidence>
<dbReference type="Gene3D" id="2.40.40.10">
    <property type="entry name" value="RlpA-like domain"/>
    <property type="match status" value="1"/>
</dbReference>
<dbReference type="PROSITE" id="PS51109">
    <property type="entry name" value="G5"/>
    <property type="match status" value="1"/>
</dbReference>
<sequence length="350" mass="39798">MRKRATWIGAAMAVLVVAGLFAGTLTFLGTQKEVRLLFSDREQPLTVRSHGETLRSLLKKAGYDPERVAEQYRSNLPWEAVINRDTQVQFQRIYQVTLTEAGQQREYRTTQRDVHAFLNELGVSLSPLDQINVDLNAPIADEMHIIIDRVEKKQEKRQEVIPYQTTYEKDNRLAKGKEQVSQQGRNGYRTIRLIHTYKNGKKIRTERQVVEEVKPQHKVVRIGTREMPRPERYRLVASRGGSGERTASRADKRTQTIAGMPYKKSIRVVATAYTHTGSRTATGVYPKRGTVAVDPRVIPYGTRLYIPGYGVGVAQDTGGAIVGNRIDLFYETSREAYAWGMRTVTVYILK</sequence>
<dbReference type="PANTHER" id="PTHR39160:SF4">
    <property type="entry name" value="RESUSCITATION-PROMOTING FACTOR RPFB"/>
    <property type="match status" value="1"/>
</dbReference>
<dbReference type="GO" id="GO:0004553">
    <property type="term" value="F:hydrolase activity, hydrolyzing O-glycosyl compounds"/>
    <property type="evidence" value="ECO:0007669"/>
    <property type="project" value="InterPro"/>
</dbReference>
<dbReference type="AlphaFoldDB" id="A0A1Y3PG04"/>
<dbReference type="Pfam" id="PF03990">
    <property type="entry name" value="DUF348"/>
    <property type="match status" value="1"/>
</dbReference>
<dbReference type="SUPFAM" id="SSF50685">
    <property type="entry name" value="Barwin-like endoglucanases"/>
    <property type="match status" value="1"/>
</dbReference>
<dbReference type="Pfam" id="PF07501">
    <property type="entry name" value="G5"/>
    <property type="match status" value="1"/>
</dbReference>
<dbReference type="GO" id="GO:0019867">
    <property type="term" value="C:outer membrane"/>
    <property type="evidence" value="ECO:0007669"/>
    <property type="project" value="InterPro"/>
</dbReference>
<dbReference type="SMART" id="SM01208">
    <property type="entry name" value="G5"/>
    <property type="match status" value="1"/>
</dbReference>
<evidence type="ECO:0000313" key="4">
    <source>
        <dbReference type="Proteomes" id="UP000196475"/>
    </source>
</evidence>
<dbReference type="InterPro" id="IPR051933">
    <property type="entry name" value="Resuscitation_pf_RpfB"/>
</dbReference>
<evidence type="ECO:0000259" key="2">
    <source>
        <dbReference type="PROSITE" id="PS51109"/>
    </source>
</evidence>
<comment type="caution">
    <text evidence="3">The sequence shown here is derived from an EMBL/GenBank/DDBJ whole genome shotgun (WGS) entry which is preliminary data.</text>
</comment>
<organism evidence="3 4">
    <name type="scientific">Bacillus thermozeamaize</name>
    <dbReference type="NCBI Taxonomy" id="230954"/>
    <lineage>
        <taxon>Bacteria</taxon>
        <taxon>Bacillati</taxon>
        <taxon>Bacillota</taxon>
        <taxon>Bacilli</taxon>
        <taxon>Bacillales</taxon>
        <taxon>Bacillaceae</taxon>
        <taxon>Bacillus</taxon>
    </lineage>
</organism>
<accession>A0A1Y3PG04</accession>
<proteinExistence type="predicted"/>